<dbReference type="PROSITE" id="PS50001">
    <property type="entry name" value="SH2"/>
    <property type="match status" value="1"/>
</dbReference>
<dbReference type="Gene3D" id="2.30.30.40">
    <property type="entry name" value="SH3 Domains"/>
    <property type="match status" value="2"/>
</dbReference>
<dbReference type="GO" id="GO:0008180">
    <property type="term" value="C:COP9 signalosome"/>
    <property type="evidence" value="ECO:0000318"/>
    <property type="project" value="GO_Central"/>
</dbReference>
<dbReference type="Proteomes" id="UP000007110">
    <property type="component" value="Unassembled WGS sequence"/>
</dbReference>
<evidence type="ECO:0000259" key="6">
    <source>
        <dbReference type="PROSITE" id="PS50001"/>
    </source>
</evidence>
<keyword evidence="2 3" id="KW-0727">SH2 domain</keyword>
<dbReference type="PRINTS" id="PR00401">
    <property type="entry name" value="SH2DOMAIN"/>
</dbReference>
<dbReference type="SUPFAM" id="SSF50044">
    <property type="entry name" value="SH3-domain"/>
    <property type="match status" value="2"/>
</dbReference>
<dbReference type="GO" id="GO:0005654">
    <property type="term" value="C:nucleoplasm"/>
    <property type="evidence" value="ECO:0000318"/>
    <property type="project" value="GO_Central"/>
</dbReference>
<keyword evidence="9" id="KW-1185">Reference proteome</keyword>
<organism evidence="8 9">
    <name type="scientific">Strongylocentrotus purpuratus</name>
    <name type="common">Purple sea urchin</name>
    <dbReference type="NCBI Taxonomy" id="7668"/>
    <lineage>
        <taxon>Eukaryota</taxon>
        <taxon>Metazoa</taxon>
        <taxon>Echinodermata</taxon>
        <taxon>Eleutherozoa</taxon>
        <taxon>Echinozoa</taxon>
        <taxon>Echinoidea</taxon>
        <taxon>Euechinoidea</taxon>
        <taxon>Echinacea</taxon>
        <taxon>Camarodonta</taxon>
        <taxon>Echinidea</taxon>
        <taxon>Strongylocentrotidae</taxon>
        <taxon>Strongylocentrotus</taxon>
    </lineage>
</organism>
<dbReference type="Pfam" id="PF00017">
    <property type="entry name" value="SH2"/>
    <property type="match status" value="1"/>
</dbReference>
<dbReference type="InterPro" id="IPR001452">
    <property type="entry name" value="SH3_domain"/>
</dbReference>
<dbReference type="GO" id="GO:0043408">
    <property type="term" value="P:regulation of MAPK cascade"/>
    <property type="evidence" value="ECO:0000318"/>
    <property type="project" value="GO_Central"/>
</dbReference>
<dbReference type="PRINTS" id="PR01887">
    <property type="entry name" value="SPECTRNALPHA"/>
</dbReference>
<evidence type="ECO:0000313" key="9">
    <source>
        <dbReference type="Proteomes" id="UP000007110"/>
    </source>
</evidence>
<dbReference type="SMART" id="SM00326">
    <property type="entry name" value="SH3"/>
    <property type="match status" value="2"/>
</dbReference>
<dbReference type="GO" id="GO:0005737">
    <property type="term" value="C:cytoplasm"/>
    <property type="evidence" value="ECO:0000318"/>
    <property type="project" value="GO_Central"/>
</dbReference>
<dbReference type="OrthoDB" id="10255964at2759"/>
<dbReference type="InterPro" id="IPR036860">
    <property type="entry name" value="SH2_dom_sf"/>
</dbReference>
<dbReference type="AlphaFoldDB" id="A0A7M7NQH0"/>
<dbReference type="PANTHER" id="PTHR46037">
    <property type="entry name" value="PROTEIN ENHANCER OF SEVENLESS 2B"/>
    <property type="match status" value="1"/>
</dbReference>
<protein>
    <submittedName>
        <fullName evidence="8">Uncharacterized protein</fullName>
    </submittedName>
</protein>
<proteinExistence type="predicted"/>
<dbReference type="SMART" id="SM00252">
    <property type="entry name" value="SH2"/>
    <property type="match status" value="1"/>
</dbReference>
<dbReference type="GeneID" id="753247"/>
<reference evidence="8" key="2">
    <citation type="submission" date="2021-01" db="UniProtKB">
        <authorList>
            <consortium name="EnsemblMetazoa"/>
        </authorList>
    </citation>
    <scope>IDENTIFICATION</scope>
</reference>
<dbReference type="InterPro" id="IPR000980">
    <property type="entry name" value="SH2"/>
</dbReference>
<feature type="domain" description="SH3" evidence="7">
    <location>
        <begin position="1"/>
        <end position="62"/>
    </location>
</feature>
<dbReference type="GO" id="GO:0001784">
    <property type="term" value="F:phosphotyrosine residue binding"/>
    <property type="evidence" value="ECO:0000318"/>
    <property type="project" value="GO_Central"/>
</dbReference>
<evidence type="ECO:0000259" key="7">
    <source>
        <dbReference type="PROSITE" id="PS50002"/>
    </source>
</evidence>
<dbReference type="Pfam" id="PF00018">
    <property type="entry name" value="SH3_1"/>
    <property type="match status" value="1"/>
</dbReference>
<dbReference type="CDD" id="cd09941">
    <property type="entry name" value="SH2_Grb2_like"/>
    <property type="match status" value="1"/>
</dbReference>
<reference evidence="9" key="1">
    <citation type="submission" date="2015-02" db="EMBL/GenBank/DDBJ databases">
        <title>Genome sequencing for Strongylocentrotus purpuratus.</title>
        <authorList>
            <person name="Murali S."/>
            <person name="Liu Y."/>
            <person name="Vee V."/>
            <person name="English A."/>
            <person name="Wang M."/>
            <person name="Skinner E."/>
            <person name="Han Y."/>
            <person name="Muzny D.M."/>
            <person name="Worley K.C."/>
            <person name="Gibbs R.A."/>
        </authorList>
    </citation>
    <scope>NUCLEOTIDE SEQUENCE</scope>
</reference>
<dbReference type="FunCoup" id="A0A7M7NQH0">
    <property type="interactions" value="230"/>
</dbReference>
<dbReference type="PROSITE" id="PS50002">
    <property type="entry name" value="SH3"/>
    <property type="match status" value="2"/>
</dbReference>
<dbReference type="InParanoid" id="A0A7M7NQH0"/>
<dbReference type="EnsemblMetazoa" id="XM_030984130">
    <property type="protein sequence ID" value="XP_030839990"/>
    <property type="gene ID" value="LOC753247"/>
</dbReference>
<dbReference type="RefSeq" id="XP_030839990.1">
    <property type="nucleotide sequence ID" value="XM_030984130.1"/>
</dbReference>
<dbReference type="GO" id="GO:0005886">
    <property type="term" value="C:plasma membrane"/>
    <property type="evidence" value="ECO:0000318"/>
    <property type="project" value="GO_Central"/>
</dbReference>
<feature type="region of interest" description="Disordered" evidence="5">
    <location>
        <begin position="199"/>
        <end position="261"/>
    </location>
</feature>
<evidence type="ECO:0000256" key="4">
    <source>
        <dbReference type="PROSITE-ProRule" id="PRU00192"/>
    </source>
</evidence>
<sequence>MVECKAVYAFKPKEPDELEFNQGDTLFVKGPEQDAAGTGWLRAKLHGREGLVPANYLTQLPAWFFPTITRKNAELLLMQERNGAFLVRRSESSEGLYSLSVKYNESVQHFRILQDTAGKFHLWIVKFPSLDALVDYYRTTSVTRENQTPGVKAGNVITLVDMQRMEQTMQTFPHLKMLKSDAGGELPMDNGYAQKVPSYIGSNGSSNGQSGRHFNNGGMNPPPQPVHSNSWDVNSRHSQNNMMQSSPNGWDSRRKQPAGCGTDHRQQRLQALYDFDPEEEGELCFRKGDIITLIDKPTKDWWRGTVDGRTGMLPAPYVKVL</sequence>
<evidence type="ECO:0000256" key="2">
    <source>
        <dbReference type="ARBA" id="ARBA00022999"/>
    </source>
</evidence>
<accession>A0A7M7NQH0</accession>
<keyword evidence="1 4" id="KW-0728">SH3 domain</keyword>
<evidence type="ECO:0000313" key="8">
    <source>
        <dbReference type="EnsemblMetazoa" id="XP_030839990"/>
    </source>
</evidence>
<evidence type="ECO:0000256" key="5">
    <source>
        <dbReference type="SAM" id="MobiDB-lite"/>
    </source>
</evidence>
<dbReference type="CDD" id="cd11805">
    <property type="entry name" value="SH3_GRB2_like_C"/>
    <property type="match status" value="1"/>
</dbReference>
<feature type="compositionally biased region" description="Low complexity" evidence="5">
    <location>
        <begin position="201"/>
        <end position="211"/>
    </location>
</feature>
<dbReference type="KEGG" id="spu:753247"/>
<dbReference type="Gene3D" id="3.30.505.10">
    <property type="entry name" value="SH2 domain"/>
    <property type="match status" value="1"/>
</dbReference>
<name>A0A7M7NQH0_STRPU</name>
<dbReference type="GO" id="GO:0005154">
    <property type="term" value="F:epidermal growth factor receptor binding"/>
    <property type="evidence" value="ECO:0000318"/>
    <property type="project" value="GO_Central"/>
</dbReference>
<dbReference type="OMA" id="VECKAVY"/>
<dbReference type="GO" id="GO:0007165">
    <property type="term" value="P:signal transduction"/>
    <property type="evidence" value="ECO:0000318"/>
    <property type="project" value="GO_Central"/>
</dbReference>
<dbReference type="InterPro" id="IPR043539">
    <property type="entry name" value="Grb2-like"/>
</dbReference>
<feature type="domain" description="SH2" evidence="6">
    <location>
        <begin position="63"/>
        <end position="141"/>
    </location>
</feature>
<feature type="domain" description="SH3" evidence="7">
    <location>
        <begin position="264"/>
        <end position="321"/>
    </location>
</feature>
<dbReference type="Pfam" id="PF14604">
    <property type="entry name" value="SH3_9"/>
    <property type="match status" value="1"/>
</dbReference>
<evidence type="ECO:0000256" key="1">
    <source>
        <dbReference type="ARBA" id="ARBA00022443"/>
    </source>
</evidence>
<dbReference type="InterPro" id="IPR036028">
    <property type="entry name" value="SH3-like_dom_sf"/>
</dbReference>
<dbReference type="SUPFAM" id="SSF55550">
    <property type="entry name" value="SH2 domain"/>
    <property type="match status" value="1"/>
</dbReference>
<dbReference type="PRINTS" id="PR00452">
    <property type="entry name" value="SH3DOMAIN"/>
</dbReference>
<evidence type="ECO:0000256" key="3">
    <source>
        <dbReference type="PROSITE-ProRule" id="PRU00191"/>
    </source>
</evidence>
<feature type="compositionally biased region" description="Polar residues" evidence="5">
    <location>
        <begin position="226"/>
        <end position="249"/>
    </location>
</feature>